<accession>A0AAE0YRD4</accession>
<evidence type="ECO:0000313" key="4">
    <source>
        <dbReference type="Proteomes" id="UP001283361"/>
    </source>
</evidence>
<evidence type="ECO:0000256" key="1">
    <source>
        <dbReference type="SAM" id="MobiDB-lite"/>
    </source>
</evidence>
<dbReference type="Proteomes" id="UP001283361">
    <property type="component" value="Unassembled WGS sequence"/>
</dbReference>
<name>A0AAE0YRD4_9GAST</name>
<comment type="caution">
    <text evidence="3">The sequence shown here is derived from an EMBL/GenBank/DDBJ whole genome shotgun (WGS) entry which is preliminary data.</text>
</comment>
<organism evidence="3 4">
    <name type="scientific">Elysia crispata</name>
    <name type="common">lettuce slug</name>
    <dbReference type="NCBI Taxonomy" id="231223"/>
    <lineage>
        <taxon>Eukaryota</taxon>
        <taxon>Metazoa</taxon>
        <taxon>Spiralia</taxon>
        <taxon>Lophotrochozoa</taxon>
        <taxon>Mollusca</taxon>
        <taxon>Gastropoda</taxon>
        <taxon>Heterobranchia</taxon>
        <taxon>Euthyneura</taxon>
        <taxon>Panpulmonata</taxon>
        <taxon>Sacoglossa</taxon>
        <taxon>Placobranchoidea</taxon>
        <taxon>Plakobranchidae</taxon>
        <taxon>Elysia</taxon>
    </lineage>
</organism>
<keyword evidence="4" id="KW-1185">Reference proteome</keyword>
<evidence type="ECO:0000313" key="3">
    <source>
        <dbReference type="EMBL" id="KAK3755507.1"/>
    </source>
</evidence>
<sequence length="418" mass="48128">MAKKCMRVSDVLDIIDGWDSDIGDDADENDSDGDEDYQPRQDQSSDDSDSADDSNQSFVPVAVQYRRPPPDATSSQSTSTTSSASKPQSSTSRGKAKVPKPTYNWKKCPLQPPDCTFLGPSEDIDFQDVSPLKLFSQFITDEMVAMVVEQTNLYSCQKCGKVINVNHKELKQTIGIYLLMGVIRLDSQRDYWAEETRIDQIASVMPRDRFESILSSIHFVNNMEKEKERTGKIWKISPWLDRLRTQCLSATPPTEYSSVDEMIIPFQGKFSKIKQYVKGKPHPRGGLRSGQGQITQEYYKILNFTRAKLKIRHRQLHNLRLRLLQEQPPLILFLDHRHPQDLGLRLRLLRDQPPLILFLDHRHPQDLGLRLRLLQEQPPLILFLDHRHPQDLGLRLRLLRDQPPLNLFPTNPPANCRN</sequence>
<gene>
    <name evidence="3" type="ORF">RRG08_063583</name>
</gene>
<feature type="domain" description="PiggyBac transposable element-derived protein" evidence="2">
    <location>
        <begin position="130"/>
        <end position="285"/>
    </location>
</feature>
<dbReference type="EMBL" id="JAWDGP010005596">
    <property type="protein sequence ID" value="KAK3755507.1"/>
    <property type="molecule type" value="Genomic_DNA"/>
</dbReference>
<dbReference type="AlphaFoldDB" id="A0AAE0YRD4"/>
<dbReference type="PANTHER" id="PTHR47272">
    <property type="entry name" value="DDE_TNP_1_7 DOMAIN-CONTAINING PROTEIN"/>
    <property type="match status" value="1"/>
</dbReference>
<proteinExistence type="predicted"/>
<reference evidence="3" key="1">
    <citation type="journal article" date="2023" name="G3 (Bethesda)">
        <title>A reference genome for the long-term kleptoplast-retaining sea slug Elysia crispata morphotype clarki.</title>
        <authorList>
            <person name="Eastman K.E."/>
            <person name="Pendleton A.L."/>
            <person name="Shaikh M.A."/>
            <person name="Suttiyut T."/>
            <person name="Ogas R."/>
            <person name="Tomko P."/>
            <person name="Gavelis G."/>
            <person name="Widhalm J.R."/>
            <person name="Wisecaver J.H."/>
        </authorList>
    </citation>
    <scope>NUCLEOTIDE SEQUENCE</scope>
    <source>
        <strain evidence="3">ECLA1</strain>
    </source>
</reference>
<feature type="compositionally biased region" description="Low complexity" evidence="1">
    <location>
        <begin position="72"/>
        <end position="92"/>
    </location>
</feature>
<feature type="region of interest" description="Disordered" evidence="1">
    <location>
        <begin position="1"/>
        <end position="103"/>
    </location>
</feature>
<dbReference type="Pfam" id="PF13843">
    <property type="entry name" value="DDE_Tnp_1_7"/>
    <property type="match status" value="1"/>
</dbReference>
<evidence type="ECO:0000259" key="2">
    <source>
        <dbReference type="Pfam" id="PF13843"/>
    </source>
</evidence>
<feature type="compositionally biased region" description="Acidic residues" evidence="1">
    <location>
        <begin position="16"/>
        <end position="36"/>
    </location>
</feature>
<dbReference type="InterPro" id="IPR029526">
    <property type="entry name" value="PGBD"/>
</dbReference>
<dbReference type="PANTHER" id="PTHR47272:SF1">
    <property type="entry name" value="PIGGYBAC TRANSPOSABLE ELEMENT-DERIVED PROTEIN 3-LIKE"/>
    <property type="match status" value="1"/>
</dbReference>
<protein>
    <recommendedName>
        <fullName evidence="2">PiggyBac transposable element-derived protein domain-containing protein</fullName>
    </recommendedName>
</protein>